<name>A0A4R8IIR3_9GAMM</name>
<accession>A0A4R8IIR3</accession>
<dbReference type="InterPro" id="IPR029063">
    <property type="entry name" value="SAM-dependent_MTases_sf"/>
</dbReference>
<dbReference type="SUPFAM" id="SSF53335">
    <property type="entry name" value="S-adenosyl-L-methionine-dependent methyltransferases"/>
    <property type="match status" value="1"/>
</dbReference>
<reference evidence="1 2" key="1">
    <citation type="submission" date="2019-03" db="EMBL/GenBank/DDBJ databases">
        <title>Genomic Encyclopedia of Type Strains, Phase IV (KMG-IV): sequencing the most valuable type-strain genomes for metagenomic binning, comparative biology and taxonomic classification.</title>
        <authorList>
            <person name="Goeker M."/>
        </authorList>
    </citation>
    <scope>NUCLEOTIDE SEQUENCE [LARGE SCALE GENOMIC DNA]</scope>
    <source>
        <strain evidence="1 2">DSM 16326</strain>
    </source>
</reference>
<organism evidence="1 2">
    <name type="scientific">Thiohalophilus thiocyanatoxydans</name>
    <dbReference type="NCBI Taxonomy" id="381308"/>
    <lineage>
        <taxon>Bacteria</taxon>
        <taxon>Pseudomonadati</taxon>
        <taxon>Pseudomonadota</taxon>
        <taxon>Gammaproteobacteria</taxon>
        <taxon>Thiohalomonadales</taxon>
        <taxon>Thiohalophilaceae</taxon>
        <taxon>Thiohalophilus</taxon>
    </lineage>
</organism>
<comment type="caution">
    <text evidence="1">The sequence shown here is derived from an EMBL/GenBank/DDBJ whole genome shotgun (WGS) entry which is preliminary data.</text>
</comment>
<dbReference type="Proteomes" id="UP000294914">
    <property type="component" value="Unassembled WGS sequence"/>
</dbReference>
<proteinExistence type="predicted"/>
<protein>
    <submittedName>
        <fullName evidence="1">Nodulation protein S (NodS)</fullName>
    </submittedName>
</protein>
<dbReference type="EMBL" id="SOQX01000005">
    <property type="protein sequence ID" value="TDY00551.1"/>
    <property type="molecule type" value="Genomic_DNA"/>
</dbReference>
<evidence type="ECO:0000313" key="2">
    <source>
        <dbReference type="Proteomes" id="UP000294914"/>
    </source>
</evidence>
<dbReference type="OrthoDB" id="9788660at2"/>
<dbReference type="Gene3D" id="3.40.50.150">
    <property type="entry name" value="Vaccinia Virus protein VP39"/>
    <property type="match status" value="1"/>
</dbReference>
<dbReference type="RefSeq" id="WP_134084164.1">
    <property type="nucleotide sequence ID" value="NZ_SOQX01000005.1"/>
</dbReference>
<sequence>MSFSRRQHWEQIYRDRDAREVSWYQPRPEVSLALIRRAGCGRDAPLIDIGGGASTLVDCLLETGYTDLSVLDIAEPALLAAQQRLGPRAADVDWITADIIEFAPQRRYSLWHDRAVFHFLTETAEQAAYVAALRKGLQVGGHLVIGAFSLDGPQMCSGLPVRRYNAELMGQTLSDGFELLGSREDGHQTPAGRMQQFCFYLYVYRG</sequence>
<dbReference type="PANTHER" id="PTHR12843:SF5">
    <property type="entry name" value="EEF1A LYSINE METHYLTRANSFERASE 2"/>
    <property type="match status" value="1"/>
</dbReference>
<dbReference type="AlphaFoldDB" id="A0A4R8IIR3"/>
<keyword evidence="2" id="KW-1185">Reference proteome</keyword>
<evidence type="ECO:0000313" key="1">
    <source>
        <dbReference type="EMBL" id="TDY00551.1"/>
    </source>
</evidence>
<gene>
    <name evidence="1" type="ORF">EDC23_2054</name>
</gene>
<dbReference type="PANTHER" id="PTHR12843">
    <property type="entry name" value="PROTEIN-LYSINE N-METHYLTRANSFERASE METTL10"/>
    <property type="match status" value="1"/>
</dbReference>